<reference evidence="1 2" key="1">
    <citation type="journal article" date="2021" name="Int. J. Syst. Evol. Microbiol.">
        <title>Classification of three corynebacterial strains isolated from a small paddock in North Rhine-Westphalia: proposal of &lt;i&gt;Corynebacterium kalinowskii&lt;/i&gt; sp. nov., &lt;i&gt;Corynebacterium comes&lt;/i&gt; sp. nov. and &lt;i&gt;Corynebacterium occultum&lt;/i&gt; sp. nov.</title>
        <authorList>
            <person name="Schaffert L."/>
            <person name="Ruwe M."/>
            <person name="Milse J."/>
            <person name="Hanuschka K."/>
            <person name="Ortseifen V."/>
            <person name="Droste J."/>
            <person name="Brandt D."/>
            <person name="Schl L."/>
            <person name="Kutter Y."/>
            <person name="Vinke S."/>
            <person name="Vieh P."/>
            <person name="Jacob L."/>
            <person name="L N.C."/>
            <person name="Schulte-Berndt E."/>
            <person name="Hain C."/>
            <person name="Linder M."/>
            <person name="Schmidt P."/>
            <person name="Wollenschl L."/>
            <person name="Luttermann T."/>
            <person name="Thieme E."/>
            <person name="Hassa J."/>
            <person name="Haak M."/>
            <person name="Wittchen M."/>
            <person name="Mentz A."/>
            <person name="Persicke M."/>
            <person name="Busche T."/>
            <person name="R C."/>
        </authorList>
    </citation>
    <scope>NUCLEOTIDE SEQUENCE [LARGE SCALE GENOMIC DNA]</scope>
    <source>
        <strain evidence="1 2">2019</strain>
    </source>
</reference>
<protein>
    <submittedName>
        <fullName evidence="1">Uncharacterized protein</fullName>
    </submittedName>
</protein>
<dbReference type="Proteomes" id="UP000425178">
    <property type="component" value="Chromosome"/>
</dbReference>
<keyword evidence="2" id="KW-1185">Reference proteome</keyword>
<dbReference type="EMBL" id="CP046453">
    <property type="protein sequence ID" value="QGU05658.1"/>
    <property type="molecule type" value="Genomic_DNA"/>
</dbReference>
<proteinExistence type="predicted"/>
<gene>
    <name evidence="1" type="ORF">CETAM_12130</name>
</gene>
<accession>A0A6B8WG85</accession>
<sequence length="360" mass="39105">MHVLVFSTVPHIAPDAGPAEAFTHPQDLRQLIRDALQDLAEGGLTVTGPLVTQVHPLARHISRSAVIYRFERHEGYTARRLVEFAPWAQSLNCVFRVGNGPFRNLDGENLAAPGGEVKVPVHVEAHGRRLKNLRSLRQAGLELDEQTPLVPAEAEVQMRDAVEVSYRIGALAVVAVTAAHLLDGTFPPADEVITELGLVGPSLTPLERGFLDDVGRARRLLLDAAGPPRIPDQLRRQAALLERSRYAIEALAWALQLIDLPPGRTRAWDFDRGAWRRGALTYSGAGALEQGTAAVLALAPGLRGVTQLLEAFDLVHILHHGLRGGGGGRGELPVIAEQWTKAMAWLFAPQSGWGEAERLL</sequence>
<evidence type="ECO:0000313" key="2">
    <source>
        <dbReference type="Proteomes" id="UP000425178"/>
    </source>
</evidence>
<dbReference type="Pfam" id="PF14094">
    <property type="entry name" value="DUF4272"/>
    <property type="match status" value="1"/>
</dbReference>
<evidence type="ECO:0000313" key="1">
    <source>
        <dbReference type="EMBL" id="QGU05658.1"/>
    </source>
</evidence>
<dbReference type="AlphaFoldDB" id="A0A6B8WG85"/>
<dbReference type="InterPro" id="IPR025368">
    <property type="entry name" value="DUF4272"/>
</dbReference>
<name>A0A6B8WG85_9CORY</name>
<dbReference type="KEGG" id="ccoe:CETAM_12130"/>
<organism evidence="1 2">
    <name type="scientific">Corynebacterium comes</name>
    <dbReference type="NCBI Taxonomy" id="2675218"/>
    <lineage>
        <taxon>Bacteria</taxon>
        <taxon>Bacillati</taxon>
        <taxon>Actinomycetota</taxon>
        <taxon>Actinomycetes</taxon>
        <taxon>Mycobacteriales</taxon>
        <taxon>Corynebacteriaceae</taxon>
        <taxon>Corynebacterium</taxon>
    </lineage>
</organism>